<evidence type="ECO:0000256" key="6">
    <source>
        <dbReference type="ARBA" id="ARBA00023002"/>
    </source>
</evidence>
<dbReference type="Gene3D" id="3.50.50.60">
    <property type="entry name" value="FAD/NAD(P)-binding domain"/>
    <property type="match status" value="1"/>
</dbReference>
<dbReference type="PANTHER" id="PTHR43098:SF3">
    <property type="entry name" value="L-ORNITHINE N(5)-MONOOXYGENASE-RELATED"/>
    <property type="match status" value="1"/>
</dbReference>
<dbReference type="EMBL" id="ML769445">
    <property type="protein sequence ID" value="KAE9401517.1"/>
    <property type="molecule type" value="Genomic_DNA"/>
</dbReference>
<evidence type="ECO:0000256" key="2">
    <source>
        <dbReference type="ARBA" id="ARBA00010139"/>
    </source>
</evidence>
<evidence type="ECO:0000256" key="3">
    <source>
        <dbReference type="ARBA" id="ARBA00022630"/>
    </source>
</evidence>
<dbReference type="PANTHER" id="PTHR43098">
    <property type="entry name" value="L-ORNITHINE N(5)-MONOOXYGENASE-RELATED"/>
    <property type="match status" value="1"/>
</dbReference>
<dbReference type="OrthoDB" id="2911532at2759"/>
<keyword evidence="5" id="KW-0521">NADP</keyword>
<evidence type="ECO:0000256" key="4">
    <source>
        <dbReference type="ARBA" id="ARBA00022827"/>
    </source>
</evidence>
<dbReference type="InterPro" id="IPR050775">
    <property type="entry name" value="FAD-binding_Monooxygenases"/>
</dbReference>
<sequence>SNWLAECLKYMRDNDFTRIETKRAEEEAWRRLVLETASKKLFYEAETSSYTGSNVPGKHVELMAFSGGLPAYIKKCSEAADQGYRAFELS</sequence>
<evidence type="ECO:0000313" key="9">
    <source>
        <dbReference type="Proteomes" id="UP000799118"/>
    </source>
</evidence>
<keyword evidence="3" id="KW-0285">Flavoprotein</keyword>
<keyword evidence="4" id="KW-0274">FAD</keyword>
<reference evidence="8" key="1">
    <citation type="journal article" date="2019" name="Environ. Microbiol.">
        <title>Fungal ecological strategies reflected in gene transcription - a case study of two litter decomposers.</title>
        <authorList>
            <person name="Barbi F."/>
            <person name="Kohler A."/>
            <person name="Barry K."/>
            <person name="Baskaran P."/>
            <person name="Daum C."/>
            <person name="Fauchery L."/>
            <person name="Ihrmark K."/>
            <person name="Kuo A."/>
            <person name="LaButti K."/>
            <person name="Lipzen A."/>
            <person name="Morin E."/>
            <person name="Grigoriev I.V."/>
            <person name="Henrissat B."/>
            <person name="Lindahl B."/>
            <person name="Martin F."/>
        </authorList>
    </citation>
    <scope>NUCLEOTIDE SEQUENCE</scope>
    <source>
        <strain evidence="8">JB14</strain>
    </source>
</reference>
<gene>
    <name evidence="8" type="ORF">BT96DRAFT_817904</name>
</gene>
<accession>A0A6A4HX64</accession>
<name>A0A6A4HX64_9AGAR</name>
<keyword evidence="9" id="KW-1185">Reference proteome</keyword>
<comment type="similarity">
    <text evidence="2">Belongs to the FAD-binding monooxygenase family.</text>
</comment>
<protein>
    <submittedName>
        <fullName evidence="8">Uncharacterized protein</fullName>
    </submittedName>
</protein>
<evidence type="ECO:0000256" key="7">
    <source>
        <dbReference type="ARBA" id="ARBA00023033"/>
    </source>
</evidence>
<evidence type="ECO:0000313" key="8">
    <source>
        <dbReference type="EMBL" id="KAE9401517.1"/>
    </source>
</evidence>
<evidence type="ECO:0000256" key="5">
    <source>
        <dbReference type="ARBA" id="ARBA00022857"/>
    </source>
</evidence>
<comment type="cofactor">
    <cofactor evidence="1">
        <name>FAD</name>
        <dbReference type="ChEBI" id="CHEBI:57692"/>
    </cofactor>
</comment>
<keyword evidence="7" id="KW-0503">Monooxygenase</keyword>
<dbReference type="AlphaFoldDB" id="A0A6A4HX64"/>
<dbReference type="InterPro" id="IPR036188">
    <property type="entry name" value="FAD/NAD-bd_sf"/>
</dbReference>
<organism evidence="8 9">
    <name type="scientific">Gymnopus androsaceus JB14</name>
    <dbReference type="NCBI Taxonomy" id="1447944"/>
    <lineage>
        <taxon>Eukaryota</taxon>
        <taxon>Fungi</taxon>
        <taxon>Dikarya</taxon>
        <taxon>Basidiomycota</taxon>
        <taxon>Agaricomycotina</taxon>
        <taxon>Agaricomycetes</taxon>
        <taxon>Agaricomycetidae</taxon>
        <taxon>Agaricales</taxon>
        <taxon>Marasmiineae</taxon>
        <taxon>Omphalotaceae</taxon>
        <taxon>Gymnopus</taxon>
    </lineage>
</organism>
<proteinExistence type="inferred from homology"/>
<keyword evidence="6" id="KW-0560">Oxidoreductase</keyword>
<feature type="non-terminal residue" evidence="8">
    <location>
        <position position="1"/>
    </location>
</feature>
<evidence type="ECO:0000256" key="1">
    <source>
        <dbReference type="ARBA" id="ARBA00001974"/>
    </source>
</evidence>
<dbReference type="Proteomes" id="UP000799118">
    <property type="component" value="Unassembled WGS sequence"/>
</dbReference>
<dbReference type="GO" id="GO:0004497">
    <property type="term" value="F:monooxygenase activity"/>
    <property type="evidence" value="ECO:0007669"/>
    <property type="project" value="UniProtKB-KW"/>
</dbReference>